<gene>
    <name evidence="4" type="ORF">Tci_002758</name>
</gene>
<feature type="region of interest" description="Disordered" evidence="2">
    <location>
        <begin position="344"/>
        <end position="382"/>
    </location>
</feature>
<dbReference type="InterPro" id="IPR013103">
    <property type="entry name" value="RVT_2"/>
</dbReference>
<feature type="coiled-coil region" evidence="1">
    <location>
        <begin position="1031"/>
        <end position="1072"/>
    </location>
</feature>
<reference evidence="4" key="1">
    <citation type="journal article" date="2019" name="Sci. Rep.">
        <title>Draft genome of Tanacetum cinerariifolium, the natural source of mosquito coil.</title>
        <authorList>
            <person name="Yamashiro T."/>
            <person name="Shiraishi A."/>
            <person name="Satake H."/>
            <person name="Nakayama K."/>
        </authorList>
    </citation>
    <scope>NUCLEOTIDE SEQUENCE</scope>
</reference>
<feature type="compositionally biased region" description="Basic residues" evidence="2">
    <location>
        <begin position="502"/>
        <end position="513"/>
    </location>
</feature>
<feature type="region of interest" description="Disordered" evidence="2">
    <location>
        <begin position="1323"/>
        <end position="1358"/>
    </location>
</feature>
<accession>A0A6L2J2B0</accession>
<evidence type="ECO:0000256" key="1">
    <source>
        <dbReference type="SAM" id="Coils"/>
    </source>
</evidence>
<sequence length="1358" mass="153833">MSSLFSKGLSSRSLPKGLVLLTPIASSLTKSSSSNALELMLFKTSRIYAKGLLLLVEDLMLLEVILNGDSPSPTRVVDGVVQAVAPATAELRLAKKKELKARGTLLMALPDKHQLKFNTHKDAKSLIEAIEKRFGGNKKTKKMQKTLLKHQYENFTGSSSESLDQIHDRLQKLISNWKFLIYEAEVKSLSSTSRTTQNIAFVSSQNTDSTNESVSVVASVSASSTKVPVSALSNVDNLSYAGLICPRWNATTAIDGVILQWSAGHLRIPGIKTLKGGMFQWRLLLLMHWYHSVMVLVAMIRAFRFECDELISSRLDVSVPTSLVHDSLTRSRLVPLTAARPGPTVVPKTSVKHRRPAKHVVNQPHSPIRRPINHRPSPKTGNFLHKVTTVKAKQKSMEDMLHLVEIQRVVRSQAKFYEMKRIQREFSVARTPQHNGIAKRKNMTLIEAARTMLADSLLPIPFWAKAVNTACYVQNKNTNVAAFEVKETESEVYVSPSSGDKAKKHDKKTKREAKGKSLAKLNYITNNFSAAGPSNTAVSPTFKLGGKSSFVDSSQYPDDPNIPALEDIIYSNDEKDVGAEANFSNLETSIIVSPIPTIRIHKDHLIIKIIEEPKRVHQALKDPSWIEAMQEELLQFKMQKVWVLVDLPKGFEDPDYPDKVYKVVKALYGLHQAPRAWYETLANYLLENGFQKEKIDHTLFIKKQKGDILLVQVYVDDIIFRSTNKDLCKAFEKLMKDKFQMSSMKELTFFLGLQVKQKQDRIFISQDKYVAEIFRKFSLTDGKSTSTPIDTEKPLLKDPDGEDVDVHTYRSIIISLMYLTSSRPDIMFVVYACACFQVTPKVSHLYVVKRSFRYLKGKPHLGLWYPKDSPFNLVVYSDSDYPRASLNRKSITGGYQFLGGRLISWQCKKQTVVATSSTEAEYVADQFWTCVSIKKSNDVVRLQALIDRKKVIITEDSIRQAIRLDDDDSVDCLPNEEIFTELARIGYEKSSIKLTYKAFFLAQWKVGKGFSGVDTLLFDGMLVLQQVQDVVEDAAEDENDDHEKVDNLEQDKVAQAIEITKLKQKVRRLEKKRQFKSFGLKRLRKVGTAQRVESSADTIMDDQEDGRLEESQAKVYHLDLKHAEKVLSMQDTDEAELAKVEEVIEVVTATKLMIEVVTTAATTITTAQVPKASAPRRKKGVVIHDPEETSTASVIMHLEVKSKDEGKGILVEVPKPLKRQAQIEQDEAFARELEAELNDNINWNDVVDQVKRKEKQDNTVIRYQALKRKHVTEAQARKNIMVYLKNMAGFKMDFFRGMTYIEIRLIFEKHYTSIQAFLEKGENEIEEEGSKRKSESSEQRTAKKQRINEETGELKTHL</sequence>
<dbReference type="Pfam" id="PF14223">
    <property type="entry name" value="Retrotran_gag_2"/>
    <property type="match status" value="1"/>
</dbReference>
<feature type="region of interest" description="Disordered" evidence="2">
    <location>
        <begin position="495"/>
        <end position="514"/>
    </location>
</feature>
<dbReference type="CDD" id="cd09272">
    <property type="entry name" value="RNase_HI_RT_Ty1"/>
    <property type="match status" value="1"/>
</dbReference>
<dbReference type="InterPro" id="IPR036397">
    <property type="entry name" value="RNaseH_sf"/>
</dbReference>
<proteinExistence type="predicted"/>
<evidence type="ECO:0000313" key="4">
    <source>
        <dbReference type="EMBL" id="GEU30780.1"/>
    </source>
</evidence>
<keyword evidence="1" id="KW-0175">Coiled coil</keyword>
<dbReference type="PANTHER" id="PTHR11439">
    <property type="entry name" value="GAG-POL-RELATED RETROTRANSPOSON"/>
    <property type="match status" value="1"/>
</dbReference>
<protein>
    <submittedName>
        <fullName evidence="4">Putative ribonuclease H-like domain-containing protein</fullName>
    </submittedName>
</protein>
<comment type="caution">
    <text evidence="4">The sequence shown here is derived from an EMBL/GenBank/DDBJ whole genome shotgun (WGS) entry which is preliminary data.</text>
</comment>
<evidence type="ECO:0000259" key="3">
    <source>
        <dbReference type="Pfam" id="PF07727"/>
    </source>
</evidence>
<name>A0A6L2J2B0_TANCI</name>
<organism evidence="4">
    <name type="scientific">Tanacetum cinerariifolium</name>
    <name type="common">Dalmatian daisy</name>
    <name type="synonym">Chrysanthemum cinerariifolium</name>
    <dbReference type="NCBI Taxonomy" id="118510"/>
    <lineage>
        <taxon>Eukaryota</taxon>
        <taxon>Viridiplantae</taxon>
        <taxon>Streptophyta</taxon>
        <taxon>Embryophyta</taxon>
        <taxon>Tracheophyta</taxon>
        <taxon>Spermatophyta</taxon>
        <taxon>Magnoliopsida</taxon>
        <taxon>eudicotyledons</taxon>
        <taxon>Gunneridae</taxon>
        <taxon>Pentapetalae</taxon>
        <taxon>asterids</taxon>
        <taxon>campanulids</taxon>
        <taxon>Asterales</taxon>
        <taxon>Asteraceae</taxon>
        <taxon>Asteroideae</taxon>
        <taxon>Anthemideae</taxon>
        <taxon>Anthemidinae</taxon>
        <taxon>Tanacetum</taxon>
    </lineage>
</organism>
<dbReference type="Pfam" id="PF07727">
    <property type="entry name" value="RVT_2"/>
    <property type="match status" value="1"/>
</dbReference>
<dbReference type="Gene3D" id="3.30.420.10">
    <property type="entry name" value="Ribonuclease H-like superfamily/Ribonuclease H"/>
    <property type="match status" value="1"/>
</dbReference>
<evidence type="ECO:0000256" key="2">
    <source>
        <dbReference type="SAM" id="MobiDB-lite"/>
    </source>
</evidence>
<dbReference type="GO" id="GO:0003676">
    <property type="term" value="F:nucleic acid binding"/>
    <property type="evidence" value="ECO:0007669"/>
    <property type="project" value="InterPro"/>
</dbReference>
<feature type="compositionally biased region" description="Basic residues" evidence="2">
    <location>
        <begin position="367"/>
        <end position="377"/>
    </location>
</feature>
<dbReference type="EMBL" id="BKCJ010000188">
    <property type="protein sequence ID" value="GEU30780.1"/>
    <property type="molecule type" value="Genomic_DNA"/>
</dbReference>
<dbReference type="SUPFAM" id="SSF56672">
    <property type="entry name" value="DNA/RNA polymerases"/>
    <property type="match status" value="1"/>
</dbReference>
<dbReference type="PANTHER" id="PTHR11439:SF495">
    <property type="entry name" value="REVERSE TRANSCRIPTASE, RNA-DEPENDENT DNA POLYMERASE-RELATED"/>
    <property type="match status" value="1"/>
</dbReference>
<dbReference type="InterPro" id="IPR043502">
    <property type="entry name" value="DNA/RNA_pol_sf"/>
</dbReference>
<feature type="domain" description="Reverse transcriptase Ty1/copia-type" evidence="3">
    <location>
        <begin position="641"/>
        <end position="789"/>
    </location>
</feature>
<dbReference type="SUPFAM" id="SSF53098">
    <property type="entry name" value="Ribonuclease H-like"/>
    <property type="match status" value="1"/>
</dbReference>
<dbReference type="InterPro" id="IPR012337">
    <property type="entry name" value="RNaseH-like_sf"/>
</dbReference>